<comment type="similarity">
    <text evidence="1">Belongs to the helicase family. RecQ subfamily.</text>
</comment>
<evidence type="ECO:0000256" key="3">
    <source>
        <dbReference type="ARBA" id="ARBA00022840"/>
    </source>
</evidence>
<keyword evidence="5" id="KW-0238">DNA-binding</keyword>
<dbReference type="InterPro" id="IPR001487">
    <property type="entry name" value="Bromodomain"/>
</dbReference>
<dbReference type="SUPFAM" id="SSF52540">
    <property type="entry name" value="P-loop containing nucleoside triphosphate hydrolases"/>
    <property type="match status" value="1"/>
</dbReference>
<dbReference type="GO" id="GO:0005737">
    <property type="term" value="C:cytoplasm"/>
    <property type="evidence" value="ECO:0007669"/>
    <property type="project" value="TreeGrafter"/>
</dbReference>
<dbReference type="SMART" id="SM00487">
    <property type="entry name" value="DEXDc"/>
    <property type="match status" value="1"/>
</dbReference>
<evidence type="ECO:0000256" key="6">
    <source>
        <dbReference type="ARBA" id="ARBA00023235"/>
    </source>
</evidence>
<dbReference type="AlphaFoldDB" id="A0AA38NWR8"/>
<feature type="domain" description="Helicase C-terminal" evidence="13">
    <location>
        <begin position="246"/>
        <end position="412"/>
    </location>
</feature>
<dbReference type="GO" id="GO:0003677">
    <property type="term" value="F:DNA binding"/>
    <property type="evidence" value="ECO:0007669"/>
    <property type="project" value="UniProtKB-KW"/>
</dbReference>
<feature type="compositionally biased region" description="Basic and acidic residues" evidence="10">
    <location>
        <begin position="394"/>
        <end position="405"/>
    </location>
</feature>
<comment type="catalytic activity">
    <reaction evidence="7">
        <text>Couples ATP hydrolysis with the unwinding of duplex DNA by translocating in the 3'-5' direction.</text>
        <dbReference type="EC" id="5.6.2.4"/>
    </reaction>
</comment>
<evidence type="ECO:0000256" key="1">
    <source>
        <dbReference type="ARBA" id="ARBA00005446"/>
    </source>
</evidence>
<dbReference type="GO" id="GO:0016787">
    <property type="term" value="F:hydrolase activity"/>
    <property type="evidence" value="ECO:0007669"/>
    <property type="project" value="UniProtKB-KW"/>
</dbReference>
<dbReference type="SUPFAM" id="SSF47370">
    <property type="entry name" value="Bromodomain"/>
    <property type="match status" value="1"/>
</dbReference>
<name>A0AA38NWR8_9AGAR</name>
<evidence type="ECO:0000256" key="2">
    <source>
        <dbReference type="ARBA" id="ARBA00022741"/>
    </source>
</evidence>
<keyword evidence="2" id="KW-0547">Nucleotide-binding</keyword>
<dbReference type="SMART" id="SM00297">
    <property type="entry name" value="BROMO"/>
    <property type="match status" value="1"/>
</dbReference>
<gene>
    <name evidence="14" type="ORF">F5878DRAFT_635631</name>
</gene>
<dbReference type="PROSITE" id="PS51192">
    <property type="entry name" value="HELICASE_ATP_BIND_1"/>
    <property type="match status" value="1"/>
</dbReference>
<dbReference type="GO" id="GO:0005524">
    <property type="term" value="F:ATP binding"/>
    <property type="evidence" value="ECO:0007669"/>
    <property type="project" value="UniProtKB-KW"/>
</dbReference>
<dbReference type="InterPro" id="IPR036427">
    <property type="entry name" value="Bromodomain-like_sf"/>
</dbReference>
<accession>A0AA38NWR8</accession>
<dbReference type="GO" id="GO:0043138">
    <property type="term" value="F:3'-5' DNA helicase activity"/>
    <property type="evidence" value="ECO:0007669"/>
    <property type="project" value="UniProtKB-EC"/>
</dbReference>
<evidence type="ECO:0000256" key="7">
    <source>
        <dbReference type="ARBA" id="ARBA00034617"/>
    </source>
</evidence>
<evidence type="ECO:0000256" key="5">
    <source>
        <dbReference type="ARBA" id="ARBA00023125"/>
    </source>
</evidence>
<evidence type="ECO:0000313" key="15">
    <source>
        <dbReference type="Proteomes" id="UP001163846"/>
    </source>
</evidence>
<dbReference type="InterPro" id="IPR001650">
    <property type="entry name" value="Helicase_C-like"/>
</dbReference>
<comment type="caution">
    <text evidence="14">The sequence shown here is derived from an EMBL/GenBank/DDBJ whole genome shotgun (WGS) entry which is preliminary data.</text>
</comment>
<dbReference type="Gene3D" id="1.20.920.10">
    <property type="entry name" value="Bromodomain-like"/>
    <property type="match status" value="1"/>
</dbReference>
<dbReference type="InterPro" id="IPR014001">
    <property type="entry name" value="Helicase_ATP-bd"/>
</dbReference>
<reference evidence="14" key="1">
    <citation type="submission" date="2022-08" db="EMBL/GenBank/DDBJ databases">
        <authorList>
            <consortium name="DOE Joint Genome Institute"/>
            <person name="Min B."/>
            <person name="Riley R."/>
            <person name="Sierra-Patev S."/>
            <person name="Naranjo-Ortiz M."/>
            <person name="Looney B."/>
            <person name="Konkel Z."/>
            <person name="Slot J.C."/>
            <person name="Sakamoto Y."/>
            <person name="Steenwyk J.L."/>
            <person name="Rokas A."/>
            <person name="Carro J."/>
            <person name="Camarero S."/>
            <person name="Ferreira P."/>
            <person name="Molpeceres G."/>
            <person name="Ruiz-Duenas F.J."/>
            <person name="Serrano A."/>
            <person name="Henrissat B."/>
            <person name="Drula E."/>
            <person name="Hughes K.W."/>
            <person name="Mata J.L."/>
            <person name="Ishikawa N.K."/>
            <person name="Vargas-Isla R."/>
            <person name="Ushijima S."/>
            <person name="Smith C.A."/>
            <person name="Ahrendt S."/>
            <person name="Andreopoulos W."/>
            <person name="He G."/>
            <person name="Labutti K."/>
            <person name="Lipzen A."/>
            <person name="Ng V."/>
            <person name="Sandor L."/>
            <person name="Barry K."/>
            <person name="Martinez A.T."/>
            <person name="Xiao Y."/>
            <person name="Gibbons J.G."/>
            <person name="Terashima K."/>
            <person name="Hibbett D.S."/>
            <person name="Grigoriev I.V."/>
        </authorList>
    </citation>
    <scope>NUCLEOTIDE SEQUENCE</scope>
    <source>
        <strain evidence="14">TFB9207</strain>
    </source>
</reference>
<dbReference type="Gene3D" id="3.40.50.300">
    <property type="entry name" value="P-loop containing nucleotide triphosphate hydrolases"/>
    <property type="match status" value="2"/>
</dbReference>
<feature type="region of interest" description="Disordered" evidence="10">
    <location>
        <begin position="394"/>
        <end position="457"/>
    </location>
</feature>
<dbReference type="PROSITE" id="PS51194">
    <property type="entry name" value="HELICASE_CTER"/>
    <property type="match status" value="1"/>
</dbReference>
<feature type="domain" description="Bromo" evidence="11">
    <location>
        <begin position="694"/>
        <end position="766"/>
    </location>
</feature>
<evidence type="ECO:0000259" key="12">
    <source>
        <dbReference type="PROSITE" id="PS51192"/>
    </source>
</evidence>
<keyword evidence="14" id="KW-0378">Hydrolase</keyword>
<dbReference type="GO" id="GO:0005694">
    <property type="term" value="C:chromosome"/>
    <property type="evidence" value="ECO:0007669"/>
    <property type="project" value="TreeGrafter"/>
</dbReference>
<keyword evidence="15" id="KW-1185">Reference proteome</keyword>
<evidence type="ECO:0000256" key="10">
    <source>
        <dbReference type="SAM" id="MobiDB-lite"/>
    </source>
</evidence>
<dbReference type="EC" id="5.6.2.4" evidence="8"/>
<dbReference type="GO" id="GO:0006310">
    <property type="term" value="P:DNA recombination"/>
    <property type="evidence" value="ECO:0007669"/>
    <property type="project" value="TreeGrafter"/>
</dbReference>
<dbReference type="PANTHER" id="PTHR13710">
    <property type="entry name" value="DNA HELICASE RECQ FAMILY MEMBER"/>
    <property type="match status" value="1"/>
</dbReference>
<dbReference type="Proteomes" id="UP001163846">
    <property type="component" value="Unassembled WGS sequence"/>
</dbReference>
<dbReference type="Pfam" id="PF00271">
    <property type="entry name" value="Helicase_C"/>
    <property type="match status" value="1"/>
</dbReference>
<protein>
    <recommendedName>
        <fullName evidence="8">DNA 3'-5' helicase</fullName>
        <ecNumber evidence="8">5.6.2.4</ecNumber>
    </recommendedName>
</protein>
<dbReference type="GO" id="GO:0006281">
    <property type="term" value="P:DNA repair"/>
    <property type="evidence" value="ECO:0007669"/>
    <property type="project" value="TreeGrafter"/>
</dbReference>
<evidence type="ECO:0000313" key="14">
    <source>
        <dbReference type="EMBL" id="KAJ3832058.1"/>
    </source>
</evidence>
<feature type="domain" description="Helicase ATP-binding" evidence="12">
    <location>
        <begin position="38"/>
        <end position="221"/>
    </location>
</feature>
<sequence>MPFVGLNDVDPLRAQETARRLCEVFDVSSLHHFQEAAGRNTLLGKNTILDIPTGAGKTLAFFYPLFYFWNPGDYEPSSQKILLVVSPLIGLMESQAKLLNEKGIPAVAMTSVTKNLECILKDFGENKYRVGFLGPEMARSTIFHKLVVEHAPFQNNIIAVNIDEGHSISEWGTDDFRPDYACISELLAKLPSGVPVLTASATLAPEVIEDIEAKLGLGRKCERISVSNEKPNVALSVQIMQHPQDSFADLITLFPSSPTGPDDFLQTLIYVNSRREAELIQDFLRRNCPDNIPQVSFEFFHRFIDDSDKTRIQDGLTSGALRAVAATDALGTGMDFRKVKRVILWTSPRTFNSLIQKIGRCVRVFTELGEAVVYITKSAYKKFATEYELGQQLEDNRDRDVHQTENEDSDEGMDDDGDESGEEDGESDVCADGESNDGTDGEDGEDREGRLDQHLGSKRRQLITPRRRLVKRRKFQTFIESRDRWFLAWFLVTEECRRAPWNKFYGNESKIKLSFLSKPPNARCCDNCEPNHFLVQTTRLTDPTQVRGSRGTRKSSLELYDCVSSALRSLRKDIVARVYGAEQGLVTGKILLQDEVVHALAEHARTLNSVSALKRVVRWHFADRYGAEVVEVIQRVVRDCHEPIEEAREEQQRERALNALCKMAKKEFRAKLTRISDRCFEAVEALTRPNSAGVQVKICYPFEKLPRRKGPHSHFYVINERPISMANIRAAIKRGTIYDSLSAYADDWHTMFENCRRYNQDESQIYTDSNMLELVFNETLELAARESGLLYGDFNEP</sequence>
<dbReference type="InterPro" id="IPR011545">
    <property type="entry name" value="DEAD/DEAH_box_helicase_dom"/>
</dbReference>
<keyword evidence="6" id="KW-0413">Isomerase</keyword>
<proteinExistence type="inferred from homology"/>
<dbReference type="Pfam" id="PF00270">
    <property type="entry name" value="DEAD"/>
    <property type="match status" value="1"/>
</dbReference>
<evidence type="ECO:0000256" key="4">
    <source>
        <dbReference type="ARBA" id="ARBA00023117"/>
    </source>
</evidence>
<evidence type="ECO:0000259" key="13">
    <source>
        <dbReference type="PROSITE" id="PS51194"/>
    </source>
</evidence>
<dbReference type="EMBL" id="MU807098">
    <property type="protein sequence ID" value="KAJ3832058.1"/>
    <property type="molecule type" value="Genomic_DNA"/>
</dbReference>
<dbReference type="InterPro" id="IPR027417">
    <property type="entry name" value="P-loop_NTPase"/>
</dbReference>
<evidence type="ECO:0000256" key="8">
    <source>
        <dbReference type="ARBA" id="ARBA00034808"/>
    </source>
</evidence>
<organism evidence="14 15">
    <name type="scientific">Lentinula raphanica</name>
    <dbReference type="NCBI Taxonomy" id="153919"/>
    <lineage>
        <taxon>Eukaryota</taxon>
        <taxon>Fungi</taxon>
        <taxon>Dikarya</taxon>
        <taxon>Basidiomycota</taxon>
        <taxon>Agaricomycotina</taxon>
        <taxon>Agaricomycetes</taxon>
        <taxon>Agaricomycetidae</taxon>
        <taxon>Agaricales</taxon>
        <taxon>Marasmiineae</taxon>
        <taxon>Omphalotaceae</taxon>
        <taxon>Lentinula</taxon>
    </lineage>
</organism>
<evidence type="ECO:0000256" key="9">
    <source>
        <dbReference type="PROSITE-ProRule" id="PRU00035"/>
    </source>
</evidence>
<feature type="compositionally biased region" description="Acidic residues" evidence="10">
    <location>
        <begin position="406"/>
        <end position="446"/>
    </location>
</feature>
<dbReference type="PROSITE" id="PS50014">
    <property type="entry name" value="BROMODOMAIN_2"/>
    <property type="match status" value="1"/>
</dbReference>
<dbReference type="Pfam" id="PF00439">
    <property type="entry name" value="Bromodomain"/>
    <property type="match status" value="1"/>
</dbReference>
<dbReference type="SMART" id="SM00490">
    <property type="entry name" value="HELICc"/>
    <property type="match status" value="1"/>
</dbReference>
<evidence type="ECO:0000259" key="11">
    <source>
        <dbReference type="PROSITE" id="PS50014"/>
    </source>
</evidence>
<dbReference type="GO" id="GO:0009378">
    <property type="term" value="F:four-way junction helicase activity"/>
    <property type="evidence" value="ECO:0007669"/>
    <property type="project" value="TreeGrafter"/>
</dbReference>
<keyword evidence="4 9" id="KW-0103">Bromodomain</keyword>
<keyword evidence="3" id="KW-0067">ATP-binding</keyword>
<dbReference type="GO" id="GO:0006325">
    <property type="term" value="P:chromatin organization"/>
    <property type="evidence" value="ECO:0007669"/>
    <property type="project" value="UniProtKB-ARBA"/>
</dbReference>
<dbReference type="PANTHER" id="PTHR13710:SF105">
    <property type="entry name" value="ATP-DEPENDENT DNA HELICASE Q1"/>
    <property type="match status" value="1"/>
</dbReference>